<dbReference type="EMBL" id="KZ452036">
    <property type="protein sequence ID" value="PKA49915.1"/>
    <property type="molecule type" value="Genomic_DNA"/>
</dbReference>
<feature type="chain" id="PRO_5014191615" evidence="2">
    <location>
        <begin position="25"/>
        <end position="326"/>
    </location>
</feature>
<evidence type="ECO:0000256" key="1">
    <source>
        <dbReference type="ARBA" id="ARBA00007843"/>
    </source>
</evidence>
<reference evidence="4 5" key="1">
    <citation type="journal article" date="2017" name="Nature">
        <title>The Apostasia genome and the evolution of orchids.</title>
        <authorList>
            <person name="Zhang G.Q."/>
            <person name="Liu K.W."/>
            <person name="Li Z."/>
            <person name="Lohaus R."/>
            <person name="Hsiao Y.Y."/>
            <person name="Niu S.C."/>
            <person name="Wang J.Y."/>
            <person name="Lin Y.C."/>
            <person name="Xu Q."/>
            <person name="Chen L.J."/>
            <person name="Yoshida K."/>
            <person name="Fujiwara S."/>
            <person name="Wang Z.W."/>
            <person name="Zhang Y.Q."/>
            <person name="Mitsuda N."/>
            <person name="Wang M."/>
            <person name="Liu G.H."/>
            <person name="Pecoraro L."/>
            <person name="Huang H.X."/>
            <person name="Xiao X.J."/>
            <person name="Lin M."/>
            <person name="Wu X.Y."/>
            <person name="Wu W.L."/>
            <person name="Chen Y.Y."/>
            <person name="Chang S.B."/>
            <person name="Sakamoto S."/>
            <person name="Ohme-Takagi M."/>
            <person name="Yagi M."/>
            <person name="Zeng S.J."/>
            <person name="Shen C.Y."/>
            <person name="Yeh C.M."/>
            <person name="Luo Y.B."/>
            <person name="Tsai W.C."/>
            <person name="Van de Peer Y."/>
            <person name="Liu Z.J."/>
        </authorList>
    </citation>
    <scope>NUCLEOTIDE SEQUENCE [LARGE SCALE GENOMIC DNA]</scope>
    <source>
        <strain evidence="5">cv. Shenzhen</strain>
        <tissue evidence="4">Stem</tissue>
    </source>
</reference>
<evidence type="ECO:0000313" key="5">
    <source>
        <dbReference type="Proteomes" id="UP000236161"/>
    </source>
</evidence>
<evidence type="ECO:0000259" key="3">
    <source>
        <dbReference type="SMART" id="SM00554"/>
    </source>
</evidence>
<evidence type="ECO:0000313" key="4">
    <source>
        <dbReference type="EMBL" id="PKA49915.1"/>
    </source>
</evidence>
<sequence length="326" mass="34206">MPRHCSHWWHAPVHAAAAVTVIFAAISNTRQPPPTAPPDAITALRHAGFHVAAAVLQISPATIFPDRTAGGNCPTTLFVFPDGESVGNFSDDQLFRLHSIPLHLLLSDLRKLPRGSRLPTLLPGKTVLLSTGTSAGAGAFAIGGASITQPDLFVNAFLVIHGVSAVFTPATTSALPLPSPPEASARWSQVVRQLGSKGYVSFAVGLSAVVNRVATAAAMVEEVTIFAPAGGGFDFAAGWPANKVESLIKRHVAVGRYDYRELVAMGVGEGLLTLAENWELRITHGDGIGEVVINGVMVAEPKLYVGNAVIIHGIAQPFGIDQMITV</sequence>
<comment type="similarity">
    <text evidence="1">Belongs to the fasciclin-like AGP family.</text>
</comment>
<dbReference type="STRING" id="1088818.A0A2I0A2Z2"/>
<gene>
    <name evidence="4" type="primary">FLA21</name>
    <name evidence="4" type="ORF">AXF42_Ash019231</name>
</gene>
<organism evidence="4 5">
    <name type="scientific">Apostasia shenzhenica</name>
    <dbReference type="NCBI Taxonomy" id="1088818"/>
    <lineage>
        <taxon>Eukaryota</taxon>
        <taxon>Viridiplantae</taxon>
        <taxon>Streptophyta</taxon>
        <taxon>Embryophyta</taxon>
        <taxon>Tracheophyta</taxon>
        <taxon>Spermatophyta</taxon>
        <taxon>Magnoliopsida</taxon>
        <taxon>Liliopsida</taxon>
        <taxon>Asparagales</taxon>
        <taxon>Orchidaceae</taxon>
        <taxon>Apostasioideae</taxon>
        <taxon>Apostasia</taxon>
    </lineage>
</organism>
<dbReference type="PANTHER" id="PTHR33985">
    <property type="entry name" value="OS02G0491300 PROTEIN-RELATED"/>
    <property type="match status" value="1"/>
</dbReference>
<dbReference type="SMART" id="SM00554">
    <property type="entry name" value="FAS1"/>
    <property type="match status" value="2"/>
</dbReference>
<feature type="domain" description="FAS1" evidence="3">
    <location>
        <begin position="76"/>
        <end position="170"/>
    </location>
</feature>
<keyword evidence="2" id="KW-0732">Signal</keyword>
<feature type="signal peptide" evidence="2">
    <location>
        <begin position="1"/>
        <end position="24"/>
    </location>
</feature>
<protein>
    <submittedName>
        <fullName evidence="4">Fasciclin-like arabinogalactan protein 21</fullName>
    </submittedName>
</protein>
<dbReference type="AlphaFoldDB" id="A0A2I0A2Z2"/>
<dbReference type="Proteomes" id="UP000236161">
    <property type="component" value="Unassembled WGS sequence"/>
</dbReference>
<dbReference type="InterPro" id="IPR000782">
    <property type="entry name" value="FAS1_domain"/>
</dbReference>
<feature type="domain" description="FAS1" evidence="3">
    <location>
        <begin position="224"/>
        <end position="321"/>
    </location>
</feature>
<proteinExistence type="inferred from homology"/>
<evidence type="ECO:0000256" key="2">
    <source>
        <dbReference type="SAM" id="SignalP"/>
    </source>
</evidence>
<name>A0A2I0A2Z2_9ASPA</name>
<dbReference type="InterPro" id="IPR036378">
    <property type="entry name" value="FAS1_dom_sf"/>
</dbReference>
<dbReference type="InterPro" id="IPR052806">
    <property type="entry name" value="Fasciclin-like_AGP"/>
</dbReference>
<dbReference type="OrthoDB" id="765989at2759"/>
<accession>A0A2I0A2Z2</accession>
<keyword evidence="5" id="KW-1185">Reference proteome</keyword>
<dbReference type="PANTHER" id="PTHR33985:SF19">
    <property type="entry name" value="FASCICLIN-LIKE ARABINOGALACTAN PROTEIN 21"/>
    <property type="match status" value="1"/>
</dbReference>
<dbReference type="SUPFAM" id="SSF82153">
    <property type="entry name" value="FAS1 domain"/>
    <property type="match status" value="2"/>
</dbReference>